<gene>
    <name evidence="1" type="ORF">GCM10022255_093840</name>
</gene>
<dbReference type="InterPro" id="IPR029068">
    <property type="entry name" value="Glyas_Bleomycin-R_OHBP_Dase"/>
</dbReference>
<dbReference type="Proteomes" id="UP001500620">
    <property type="component" value="Unassembled WGS sequence"/>
</dbReference>
<keyword evidence="2" id="KW-1185">Reference proteome</keyword>
<reference evidence="2" key="1">
    <citation type="journal article" date="2019" name="Int. J. Syst. Evol. Microbiol.">
        <title>The Global Catalogue of Microorganisms (GCM) 10K type strain sequencing project: providing services to taxonomists for standard genome sequencing and annotation.</title>
        <authorList>
            <consortium name="The Broad Institute Genomics Platform"/>
            <consortium name="The Broad Institute Genome Sequencing Center for Infectious Disease"/>
            <person name="Wu L."/>
            <person name="Ma J."/>
        </authorList>
    </citation>
    <scope>NUCLEOTIDE SEQUENCE [LARGE SCALE GENOMIC DNA]</scope>
    <source>
        <strain evidence="2">JCM 17441</strain>
    </source>
</reference>
<sequence length="127" mass="14395">MQRSRGWPIVHLELHTNDLSGGSVFYEQLLRWRTERIEVRSDCYHALTFGGPLTGGIVDCRTPTATWLPYVEVDEIEAVTERGRRLGATVLLEPREGPAGWRSVLATSEGGEIALWQPKRRPERGRL</sequence>
<evidence type="ECO:0008006" key="3">
    <source>
        <dbReference type="Google" id="ProtNLM"/>
    </source>
</evidence>
<dbReference type="SUPFAM" id="SSF54593">
    <property type="entry name" value="Glyoxalase/Bleomycin resistance protein/Dihydroxybiphenyl dioxygenase"/>
    <property type="match status" value="1"/>
</dbReference>
<comment type="caution">
    <text evidence="1">The sequence shown here is derived from an EMBL/GenBank/DDBJ whole genome shotgun (WGS) entry which is preliminary data.</text>
</comment>
<dbReference type="Gene3D" id="3.10.180.10">
    <property type="entry name" value="2,3-Dihydroxybiphenyl 1,2-Dioxygenase, domain 1"/>
    <property type="match status" value="1"/>
</dbReference>
<dbReference type="EMBL" id="BAABAT010000045">
    <property type="protein sequence ID" value="GAA4261389.1"/>
    <property type="molecule type" value="Genomic_DNA"/>
</dbReference>
<evidence type="ECO:0000313" key="1">
    <source>
        <dbReference type="EMBL" id="GAA4261389.1"/>
    </source>
</evidence>
<proteinExistence type="predicted"/>
<name>A0ABP8DQG5_9ACTN</name>
<dbReference type="RefSeq" id="WP_345138290.1">
    <property type="nucleotide sequence ID" value="NZ_BAABAT010000045.1"/>
</dbReference>
<dbReference type="CDD" id="cd07247">
    <property type="entry name" value="SgaA_N_like"/>
    <property type="match status" value="1"/>
</dbReference>
<dbReference type="PANTHER" id="PTHR33993:SF14">
    <property type="entry name" value="GB|AAF24581.1"/>
    <property type="match status" value="1"/>
</dbReference>
<evidence type="ECO:0000313" key="2">
    <source>
        <dbReference type="Proteomes" id="UP001500620"/>
    </source>
</evidence>
<accession>A0ABP8DQG5</accession>
<dbReference type="PANTHER" id="PTHR33993">
    <property type="entry name" value="GLYOXALASE-RELATED"/>
    <property type="match status" value="1"/>
</dbReference>
<organism evidence="1 2">
    <name type="scientific">Dactylosporangium darangshiense</name>
    <dbReference type="NCBI Taxonomy" id="579108"/>
    <lineage>
        <taxon>Bacteria</taxon>
        <taxon>Bacillati</taxon>
        <taxon>Actinomycetota</taxon>
        <taxon>Actinomycetes</taxon>
        <taxon>Micromonosporales</taxon>
        <taxon>Micromonosporaceae</taxon>
        <taxon>Dactylosporangium</taxon>
    </lineage>
</organism>
<protein>
    <recommendedName>
        <fullName evidence="3">VOC domain-containing protein</fullName>
    </recommendedName>
</protein>
<dbReference type="InterPro" id="IPR052164">
    <property type="entry name" value="Anthracycline_SecMetBiosynth"/>
</dbReference>